<dbReference type="PROSITE" id="PS50157">
    <property type="entry name" value="ZINC_FINGER_C2H2_2"/>
    <property type="match status" value="2"/>
</dbReference>
<dbReference type="InterPro" id="IPR013087">
    <property type="entry name" value="Znf_C2H2_type"/>
</dbReference>
<keyword evidence="3" id="KW-0677">Repeat</keyword>
<dbReference type="Proteomes" id="UP000886998">
    <property type="component" value="Unassembled WGS sequence"/>
</dbReference>
<comment type="caution">
    <text evidence="10">The sequence shown here is derived from an EMBL/GenBank/DDBJ whole genome shotgun (WGS) entry which is preliminary data.</text>
</comment>
<evidence type="ECO:0000256" key="3">
    <source>
        <dbReference type="ARBA" id="ARBA00022737"/>
    </source>
</evidence>
<evidence type="ECO:0000256" key="7">
    <source>
        <dbReference type="ARBA" id="ARBA00037948"/>
    </source>
</evidence>
<gene>
    <name evidence="10" type="ORF">TNIN_421441</name>
</gene>
<feature type="domain" description="C2H2-type" evidence="9">
    <location>
        <begin position="12"/>
        <end position="34"/>
    </location>
</feature>
<organism evidence="10 11">
    <name type="scientific">Trichonephila inaurata madagascariensis</name>
    <dbReference type="NCBI Taxonomy" id="2747483"/>
    <lineage>
        <taxon>Eukaryota</taxon>
        <taxon>Metazoa</taxon>
        <taxon>Ecdysozoa</taxon>
        <taxon>Arthropoda</taxon>
        <taxon>Chelicerata</taxon>
        <taxon>Arachnida</taxon>
        <taxon>Araneae</taxon>
        <taxon>Araneomorphae</taxon>
        <taxon>Entelegynae</taxon>
        <taxon>Araneoidea</taxon>
        <taxon>Nephilidae</taxon>
        <taxon>Trichonephila</taxon>
        <taxon>Trichonephila inaurata</taxon>
    </lineage>
</organism>
<keyword evidence="5" id="KW-0862">Zinc</keyword>
<dbReference type="SMART" id="SM00355">
    <property type="entry name" value="ZnF_C2H2"/>
    <property type="match status" value="4"/>
</dbReference>
<dbReference type="Pfam" id="PF00096">
    <property type="entry name" value="zf-C2H2"/>
    <property type="match status" value="1"/>
</dbReference>
<dbReference type="GO" id="GO:0005634">
    <property type="term" value="C:nucleus"/>
    <property type="evidence" value="ECO:0007669"/>
    <property type="project" value="UniProtKB-SubCell"/>
</dbReference>
<evidence type="ECO:0000313" key="10">
    <source>
        <dbReference type="EMBL" id="GFY43989.1"/>
    </source>
</evidence>
<dbReference type="OrthoDB" id="6506915at2759"/>
<evidence type="ECO:0000256" key="4">
    <source>
        <dbReference type="ARBA" id="ARBA00022771"/>
    </source>
</evidence>
<evidence type="ECO:0000256" key="6">
    <source>
        <dbReference type="ARBA" id="ARBA00023242"/>
    </source>
</evidence>
<keyword evidence="4 8" id="KW-0863">Zinc-finger</keyword>
<dbReference type="GO" id="GO:0000978">
    <property type="term" value="F:RNA polymerase II cis-regulatory region sequence-specific DNA binding"/>
    <property type="evidence" value="ECO:0007669"/>
    <property type="project" value="TreeGrafter"/>
</dbReference>
<accession>A0A8X6WZ58</accession>
<reference evidence="10" key="1">
    <citation type="submission" date="2020-08" db="EMBL/GenBank/DDBJ databases">
        <title>Multicomponent nature underlies the extraordinary mechanical properties of spider dragline silk.</title>
        <authorList>
            <person name="Kono N."/>
            <person name="Nakamura H."/>
            <person name="Mori M."/>
            <person name="Yoshida Y."/>
            <person name="Ohtoshi R."/>
            <person name="Malay A.D."/>
            <person name="Moran D.A.P."/>
            <person name="Tomita M."/>
            <person name="Numata K."/>
            <person name="Arakawa K."/>
        </authorList>
    </citation>
    <scope>NUCLEOTIDE SEQUENCE</scope>
</reference>
<evidence type="ECO:0000256" key="8">
    <source>
        <dbReference type="PROSITE-ProRule" id="PRU00042"/>
    </source>
</evidence>
<dbReference type="SUPFAM" id="SSF57667">
    <property type="entry name" value="beta-beta-alpha zinc fingers"/>
    <property type="match status" value="2"/>
</dbReference>
<dbReference type="InterPro" id="IPR022755">
    <property type="entry name" value="Znf_C2H2_jaz"/>
</dbReference>
<comment type="similarity">
    <text evidence="7">Belongs to the snail C2H2-type zinc-finger protein family.</text>
</comment>
<keyword evidence="2" id="KW-0479">Metal-binding</keyword>
<dbReference type="InterPro" id="IPR050527">
    <property type="entry name" value="Snail/Krueppel_Znf"/>
</dbReference>
<evidence type="ECO:0000256" key="1">
    <source>
        <dbReference type="ARBA" id="ARBA00004123"/>
    </source>
</evidence>
<dbReference type="GO" id="GO:0000981">
    <property type="term" value="F:DNA-binding transcription factor activity, RNA polymerase II-specific"/>
    <property type="evidence" value="ECO:0007669"/>
    <property type="project" value="TreeGrafter"/>
</dbReference>
<evidence type="ECO:0000256" key="5">
    <source>
        <dbReference type="ARBA" id="ARBA00022833"/>
    </source>
</evidence>
<evidence type="ECO:0000313" key="11">
    <source>
        <dbReference type="Proteomes" id="UP000886998"/>
    </source>
</evidence>
<feature type="domain" description="C2H2-type" evidence="9">
    <location>
        <begin position="96"/>
        <end position="123"/>
    </location>
</feature>
<dbReference type="EMBL" id="BMAV01003980">
    <property type="protein sequence ID" value="GFY43989.1"/>
    <property type="molecule type" value="Genomic_DNA"/>
</dbReference>
<name>A0A8X6WZ58_9ARAC</name>
<sequence>MTDAHSGDDKRYVCDMCNRIFQFRRHYLKHMKVHKDTVFQKCFDCSSAFNSFIQFLDHIKTHELGTALKCAYCSESLSSPDARRLHENNHLIGNRFICKVCNRMFDTEMSLEQHLELHGPEKPINSEVCTGEFTQKKAEETSTHDHDRKKIRCHFVEKSLVANISLNNMKRHTAMRIPIPAQICDQKFKTKNIMKDTYVYIQQRNNIILYVKEFFD</sequence>
<dbReference type="PANTHER" id="PTHR24388:SF54">
    <property type="entry name" value="PROTEIN ESCARGOT"/>
    <property type="match status" value="1"/>
</dbReference>
<dbReference type="Gene3D" id="3.30.160.60">
    <property type="entry name" value="Classic Zinc Finger"/>
    <property type="match status" value="2"/>
</dbReference>
<dbReference type="PROSITE" id="PS00028">
    <property type="entry name" value="ZINC_FINGER_C2H2_1"/>
    <property type="match status" value="3"/>
</dbReference>
<dbReference type="PANTHER" id="PTHR24388">
    <property type="entry name" value="ZINC FINGER PROTEIN"/>
    <property type="match status" value="1"/>
</dbReference>
<evidence type="ECO:0000259" key="9">
    <source>
        <dbReference type="PROSITE" id="PS50157"/>
    </source>
</evidence>
<dbReference type="InterPro" id="IPR036236">
    <property type="entry name" value="Znf_C2H2_sf"/>
</dbReference>
<proteinExistence type="inferred from homology"/>
<dbReference type="Pfam" id="PF12171">
    <property type="entry name" value="zf-C2H2_jaz"/>
    <property type="match status" value="1"/>
</dbReference>
<keyword evidence="6" id="KW-0539">Nucleus</keyword>
<protein>
    <recommendedName>
        <fullName evidence="9">C2H2-type domain-containing protein</fullName>
    </recommendedName>
</protein>
<evidence type="ECO:0000256" key="2">
    <source>
        <dbReference type="ARBA" id="ARBA00022723"/>
    </source>
</evidence>
<comment type="subcellular location">
    <subcellularLocation>
        <location evidence="1">Nucleus</location>
    </subcellularLocation>
</comment>
<dbReference type="GO" id="GO:0008270">
    <property type="term" value="F:zinc ion binding"/>
    <property type="evidence" value="ECO:0007669"/>
    <property type="project" value="UniProtKB-KW"/>
</dbReference>
<dbReference type="AlphaFoldDB" id="A0A8X6WZ58"/>
<keyword evidence="11" id="KW-1185">Reference proteome</keyword>